<dbReference type="PANTHER" id="PTHR43656:SF2">
    <property type="entry name" value="BINDING OXIDOREDUCTASE, PUTATIVE (AFU_ORTHOLOGUE AFUA_2G08260)-RELATED"/>
    <property type="match status" value="1"/>
</dbReference>
<dbReference type="Pfam" id="PF00724">
    <property type="entry name" value="Oxidored_FMN"/>
    <property type="match status" value="1"/>
</dbReference>
<feature type="domain" description="NADH:flavin oxidoreductase/NADH oxidase N-terminal" evidence="3">
    <location>
        <begin position="55"/>
        <end position="295"/>
    </location>
</feature>
<organism evidence="4 5">
    <name type="scientific">Durusdinium trenchii</name>
    <dbReference type="NCBI Taxonomy" id="1381693"/>
    <lineage>
        <taxon>Eukaryota</taxon>
        <taxon>Sar</taxon>
        <taxon>Alveolata</taxon>
        <taxon>Dinophyceae</taxon>
        <taxon>Suessiales</taxon>
        <taxon>Symbiodiniaceae</taxon>
        <taxon>Durusdinium</taxon>
    </lineage>
</organism>
<dbReference type="Gene3D" id="3.20.20.70">
    <property type="entry name" value="Aldolase class I"/>
    <property type="match status" value="1"/>
</dbReference>
<reference evidence="4 5" key="1">
    <citation type="submission" date="2024-02" db="EMBL/GenBank/DDBJ databases">
        <authorList>
            <person name="Chen Y."/>
            <person name="Shah S."/>
            <person name="Dougan E. K."/>
            <person name="Thang M."/>
            <person name="Chan C."/>
        </authorList>
    </citation>
    <scope>NUCLEOTIDE SEQUENCE [LARGE SCALE GENOMIC DNA]</scope>
</reference>
<accession>A0ABP0K8D6</accession>
<dbReference type="Proteomes" id="UP001642464">
    <property type="component" value="Unassembled WGS sequence"/>
</dbReference>
<protein>
    <submittedName>
        <fullName evidence="4">4</fullName>
    </submittedName>
</protein>
<evidence type="ECO:0000256" key="1">
    <source>
        <dbReference type="ARBA" id="ARBA00022630"/>
    </source>
</evidence>
<keyword evidence="5" id="KW-1185">Reference proteome</keyword>
<evidence type="ECO:0000313" key="5">
    <source>
        <dbReference type="Proteomes" id="UP001642464"/>
    </source>
</evidence>
<dbReference type="CDD" id="cd02803">
    <property type="entry name" value="OYE_like_FMN_family"/>
    <property type="match status" value="1"/>
</dbReference>
<dbReference type="InterPro" id="IPR001155">
    <property type="entry name" value="OxRdtase_FMN_N"/>
</dbReference>
<evidence type="ECO:0000256" key="2">
    <source>
        <dbReference type="ARBA" id="ARBA00023002"/>
    </source>
</evidence>
<keyword evidence="2" id="KW-0560">Oxidoreductase</keyword>
<dbReference type="InterPro" id="IPR051799">
    <property type="entry name" value="NADH_flavin_oxidoreductase"/>
</dbReference>
<gene>
    <name evidence="4" type="ORF">SCF082_LOCUS16045</name>
</gene>
<sequence length="517" mass="56119">MSTAFQSWLKVCRALNTYVMPTYAPIDAEGNTISTPSQQPMVSAPPPKVLAQAKVLQPIRLRGLTLRNRVIRAAAFDGESEAEMVQTHVEQSKGGVGMTTVAYCCVDDDGLSFDGQLVVTEERLEFLTRLAAEVHKDGAALSGQLTHGGAFADRESIGGRQQIAPSVVFNTAGIDFPRMMNDADLERIANKFGESARIMQQAGFDCIELHCGHGYLLSQFLSPYFNSRTDRYGGSAEKRAEFPAECLRRCRAAVGPDMPIIVKLNVHDGVFGGIELADATVAAHVLADAGVDAIIPTVGHVSRNGFYMLRGNTPTEKLVQALPHTVKKIAMMIFGPLAAPEVEYEDCFLRDSARHILKEVGHKVPVVLMGGVNSFAQMQGAMEEGFEMVQAARALIREPDLVNRMYATLALQEEGRLPPLPDNPDQGRDIVSNCVRCNMCVIATVDPSAEFGCPFQRMDVKKRNAQNLPGILDIDSLKSVILEESQGTLAPNAVSACAASDLRDIEDLMVTSQTPKL</sequence>
<keyword evidence="1" id="KW-0285">Flavoprotein</keyword>
<proteinExistence type="predicted"/>
<comment type="caution">
    <text evidence="4">The sequence shown here is derived from an EMBL/GenBank/DDBJ whole genome shotgun (WGS) entry which is preliminary data.</text>
</comment>
<evidence type="ECO:0000313" key="4">
    <source>
        <dbReference type="EMBL" id="CAK9023066.1"/>
    </source>
</evidence>
<dbReference type="EMBL" id="CAXAMM010010328">
    <property type="protein sequence ID" value="CAK9023066.1"/>
    <property type="molecule type" value="Genomic_DNA"/>
</dbReference>
<dbReference type="PANTHER" id="PTHR43656">
    <property type="entry name" value="BINDING OXIDOREDUCTASE, PUTATIVE (AFU_ORTHOLOGUE AFUA_2G08260)-RELATED"/>
    <property type="match status" value="1"/>
</dbReference>
<name>A0ABP0K8D6_9DINO</name>
<dbReference type="SUPFAM" id="SSF51395">
    <property type="entry name" value="FMN-linked oxidoreductases"/>
    <property type="match status" value="1"/>
</dbReference>
<dbReference type="InterPro" id="IPR013785">
    <property type="entry name" value="Aldolase_TIM"/>
</dbReference>
<evidence type="ECO:0000259" key="3">
    <source>
        <dbReference type="Pfam" id="PF00724"/>
    </source>
</evidence>